<accession>A0AAT9LCA5</accession>
<dbReference type="PANTHER" id="PTHR35788:SF1">
    <property type="entry name" value="EXPORTED PROTEIN"/>
    <property type="match status" value="1"/>
</dbReference>
<sequence length="437" mass="48985">MIRRELMKKAKRRGLVWAGLLALVLASIPGYVVIWPGTRVGGVEVGWMTPSKALEHLEKILSWEDRYVLLQGKDGMQERVLWRELGVTPDVRRTVASLKRPLWLWFRRDYPLLMHVDSKMLRAWLDAAALIFNVEPQDARYVVGADDAVSVVPDRSGWFLDREKVLSELTQGEKWDRIPDTMELPFIDVQPDTRKEELEAYLPLTLIASYSTFYEDNNDRAHNIHLAAKSLDGVMLKPGEVLSFNHVTGPRTGERGYRKASVFVGNEIVDDFGGGVCQVSTTLYVALCKAGFQVVERHNHGMPVAYVPLGLDATVVFDLLDLKMKNDTGFPCVIKAETGQGRITVKVFGKKENGLSIEVESRIIEEIPAEYPSAGQETQGEGSANAGEGQKKLRSGYMVETLRKYVKDGKVIRVEKLNTSWYPPEKPVRPSSVKGTG</sequence>
<gene>
    <name evidence="2" type="ORF">IMF26_01485</name>
</gene>
<protein>
    <submittedName>
        <fullName evidence="2">VanW family protein</fullName>
    </submittedName>
</protein>
<dbReference type="KEGG" id="fcz:IMF26_01485"/>
<proteinExistence type="predicted"/>
<name>A0AAT9LCA5_9FIRM</name>
<dbReference type="Pfam" id="PF04294">
    <property type="entry name" value="VanW"/>
    <property type="match status" value="1"/>
</dbReference>
<dbReference type="PANTHER" id="PTHR35788">
    <property type="entry name" value="EXPORTED PROTEIN-RELATED"/>
    <property type="match status" value="1"/>
</dbReference>
<evidence type="ECO:0000313" key="2">
    <source>
        <dbReference type="EMBL" id="QUL98780.1"/>
    </source>
</evidence>
<dbReference type="EMBL" id="CP062796">
    <property type="protein sequence ID" value="QUL98780.1"/>
    <property type="molecule type" value="Genomic_DNA"/>
</dbReference>
<dbReference type="Pfam" id="PF12229">
    <property type="entry name" value="PG_binding_4"/>
    <property type="match status" value="1"/>
</dbReference>
<reference evidence="2" key="1">
    <citation type="submission" date="2020-10" db="EMBL/GenBank/DDBJ databases">
        <authorList>
            <person name="Kadnikov V."/>
            <person name="Beletsky A.V."/>
            <person name="Mardanov A.V."/>
            <person name="Karnachuk O.V."/>
            <person name="Ravin N.V."/>
        </authorList>
    </citation>
    <scope>NUCLEOTIDE SEQUENCE</scope>
    <source>
        <strain evidence="2">Bu02</strain>
    </source>
</reference>
<dbReference type="AlphaFoldDB" id="A0AAT9LCA5"/>
<reference evidence="2" key="2">
    <citation type="journal article" date="2023" name="Biology">
        <title>Prokaryotic Life Associated with Coal-Fire Gas Vents Revealed by Metagenomics.</title>
        <authorList>
            <person name="Kadnikov V.V."/>
            <person name="Mardanov A.V."/>
            <person name="Beletsky A.V."/>
            <person name="Karnachuk O.V."/>
            <person name="Ravin N.V."/>
        </authorList>
    </citation>
    <scope>NUCLEOTIDE SEQUENCE</scope>
    <source>
        <strain evidence="2">Bu02</strain>
    </source>
</reference>
<dbReference type="InterPro" id="IPR022029">
    <property type="entry name" value="YoaR-like_PG-bd"/>
</dbReference>
<dbReference type="InterPro" id="IPR052913">
    <property type="entry name" value="Glycopeptide_resist_protein"/>
</dbReference>
<evidence type="ECO:0000259" key="1">
    <source>
        <dbReference type="Pfam" id="PF12229"/>
    </source>
</evidence>
<dbReference type="InterPro" id="IPR007391">
    <property type="entry name" value="Vancomycin_resist_VanW"/>
</dbReference>
<feature type="domain" description="YoaR-like putative peptidoglycan binding" evidence="1">
    <location>
        <begin position="104"/>
        <end position="171"/>
    </location>
</feature>
<organism evidence="2">
    <name type="scientific">Candidatus Fermentithermobacillus carboniphilus</name>
    <dbReference type="NCBI Taxonomy" id="3085328"/>
    <lineage>
        <taxon>Bacteria</taxon>
        <taxon>Bacillati</taxon>
        <taxon>Bacillota</taxon>
        <taxon>Candidatus Fermentithermobacillia</taxon>
        <taxon>Candidatus Fermentithermobacillales</taxon>
        <taxon>Candidatus Fermentithermobacillaceae</taxon>
        <taxon>Candidatus Fermentithermobacillus</taxon>
    </lineage>
</organism>